<dbReference type="InParanoid" id="A0A1V9X7W0"/>
<dbReference type="OrthoDB" id="534815at2759"/>
<gene>
    <name evidence="1" type="ORF">BIW11_04364</name>
</gene>
<evidence type="ECO:0000313" key="2">
    <source>
        <dbReference type="Proteomes" id="UP000192247"/>
    </source>
</evidence>
<organism evidence="1 2">
    <name type="scientific">Tropilaelaps mercedesae</name>
    <dbReference type="NCBI Taxonomy" id="418985"/>
    <lineage>
        <taxon>Eukaryota</taxon>
        <taxon>Metazoa</taxon>
        <taxon>Ecdysozoa</taxon>
        <taxon>Arthropoda</taxon>
        <taxon>Chelicerata</taxon>
        <taxon>Arachnida</taxon>
        <taxon>Acari</taxon>
        <taxon>Parasitiformes</taxon>
        <taxon>Mesostigmata</taxon>
        <taxon>Gamasina</taxon>
        <taxon>Dermanyssoidea</taxon>
        <taxon>Laelapidae</taxon>
        <taxon>Tropilaelaps</taxon>
    </lineage>
</organism>
<protein>
    <submittedName>
        <fullName evidence="1">Uncharacterized protein</fullName>
    </submittedName>
</protein>
<proteinExistence type="predicted"/>
<dbReference type="AlphaFoldDB" id="A0A1V9X7W0"/>
<name>A0A1V9X7W0_9ACAR</name>
<comment type="caution">
    <text evidence="1">The sequence shown here is derived from an EMBL/GenBank/DDBJ whole genome shotgun (WGS) entry which is preliminary data.</text>
</comment>
<keyword evidence="2" id="KW-1185">Reference proteome</keyword>
<dbReference type="EMBL" id="MNPL01020824">
    <property type="protein sequence ID" value="OQR69488.1"/>
    <property type="molecule type" value="Genomic_DNA"/>
</dbReference>
<accession>A0A1V9X7W0</accession>
<sequence>MSTPEPNKSSRLTTRITDIERQIRRKMGALAQHVAHTELLEESSIQKTEQLKTIVEERLSEIDLLGMQLQDTAASLRRIADQDQKQWIAELESELFSVERAVSSIVHYFRASRTSSTTFWNRRKKFWRSGIY</sequence>
<evidence type="ECO:0000313" key="1">
    <source>
        <dbReference type="EMBL" id="OQR69488.1"/>
    </source>
</evidence>
<reference evidence="1 2" key="1">
    <citation type="journal article" date="2017" name="Gigascience">
        <title>Draft genome of the honey bee ectoparasitic mite, Tropilaelaps mercedesae, is shaped by the parasitic life history.</title>
        <authorList>
            <person name="Dong X."/>
            <person name="Armstrong S.D."/>
            <person name="Xia D."/>
            <person name="Makepeace B.L."/>
            <person name="Darby A.C."/>
            <person name="Kadowaki T."/>
        </authorList>
    </citation>
    <scope>NUCLEOTIDE SEQUENCE [LARGE SCALE GENOMIC DNA]</scope>
    <source>
        <strain evidence="1">Wuxi-XJTLU</strain>
    </source>
</reference>
<dbReference type="Proteomes" id="UP000192247">
    <property type="component" value="Unassembled WGS sequence"/>
</dbReference>